<dbReference type="AlphaFoldDB" id="A0A928V3X8"/>
<organism evidence="9 10">
    <name type="scientific">Cellvibrio polysaccharolyticus</name>
    <dbReference type="NCBI Taxonomy" id="2082724"/>
    <lineage>
        <taxon>Bacteria</taxon>
        <taxon>Pseudomonadati</taxon>
        <taxon>Pseudomonadota</taxon>
        <taxon>Gammaproteobacteria</taxon>
        <taxon>Cellvibrionales</taxon>
        <taxon>Cellvibrionaceae</taxon>
        <taxon>Cellvibrio</taxon>
    </lineage>
</organism>
<comment type="cofactor">
    <cofactor evidence="1">
        <name>FAD</name>
        <dbReference type="ChEBI" id="CHEBI:57692"/>
    </cofactor>
</comment>
<dbReference type="PANTHER" id="PTHR43876">
    <property type="entry name" value="UBIQUINONE BIOSYNTHESIS MONOOXYGENASE COQ6, MITOCHONDRIAL"/>
    <property type="match status" value="1"/>
</dbReference>
<dbReference type="SUPFAM" id="SSF51905">
    <property type="entry name" value="FAD/NAD(P)-binding domain"/>
    <property type="match status" value="1"/>
</dbReference>
<proteinExistence type="inferred from homology"/>
<keyword evidence="4" id="KW-0285">Flavoprotein</keyword>
<dbReference type="GO" id="GO:0006744">
    <property type="term" value="P:ubiquinone biosynthetic process"/>
    <property type="evidence" value="ECO:0007669"/>
    <property type="project" value="InterPro"/>
</dbReference>
<dbReference type="PRINTS" id="PR00420">
    <property type="entry name" value="RNGMNOXGNASE"/>
</dbReference>
<accession>A0A928V3X8</accession>
<evidence type="ECO:0000256" key="4">
    <source>
        <dbReference type="ARBA" id="ARBA00022630"/>
    </source>
</evidence>
<evidence type="ECO:0000256" key="5">
    <source>
        <dbReference type="ARBA" id="ARBA00022827"/>
    </source>
</evidence>
<evidence type="ECO:0000256" key="6">
    <source>
        <dbReference type="ARBA" id="ARBA00023002"/>
    </source>
</evidence>
<dbReference type="NCBIfam" id="NF004356">
    <property type="entry name" value="PRK05732.1"/>
    <property type="match status" value="1"/>
</dbReference>
<evidence type="ECO:0000256" key="2">
    <source>
        <dbReference type="ARBA" id="ARBA00004749"/>
    </source>
</evidence>
<evidence type="ECO:0000313" key="9">
    <source>
        <dbReference type="EMBL" id="MBE8716147.1"/>
    </source>
</evidence>
<keyword evidence="6" id="KW-0560">Oxidoreductase</keyword>
<comment type="caution">
    <text evidence="9">The sequence shown here is derived from an EMBL/GenBank/DDBJ whole genome shotgun (WGS) entry which is preliminary data.</text>
</comment>
<dbReference type="InterPro" id="IPR051205">
    <property type="entry name" value="UbiH/COQ6_monooxygenase"/>
</dbReference>
<evidence type="ECO:0000256" key="7">
    <source>
        <dbReference type="ARBA" id="ARBA00023033"/>
    </source>
</evidence>
<dbReference type="Gene3D" id="3.50.50.60">
    <property type="entry name" value="FAD/NAD(P)-binding domain"/>
    <property type="match status" value="2"/>
</dbReference>
<dbReference type="Proteomes" id="UP000652567">
    <property type="component" value="Unassembled WGS sequence"/>
</dbReference>
<dbReference type="PANTHER" id="PTHR43876:SF8">
    <property type="entry name" value="2-OCTAPRENYL-6-METHOXYPHENOL HYDROXYLASE"/>
    <property type="match status" value="1"/>
</dbReference>
<dbReference type="InterPro" id="IPR002938">
    <property type="entry name" value="FAD-bd"/>
</dbReference>
<dbReference type="NCBIfam" id="TIGR01984">
    <property type="entry name" value="UbiH"/>
    <property type="match status" value="1"/>
</dbReference>
<dbReference type="GO" id="GO:0071949">
    <property type="term" value="F:FAD binding"/>
    <property type="evidence" value="ECO:0007669"/>
    <property type="project" value="InterPro"/>
</dbReference>
<comment type="pathway">
    <text evidence="2">Cofactor biosynthesis; ubiquinone biosynthesis.</text>
</comment>
<evidence type="ECO:0000256" key="3">
    <source>
        <dbReference type="ARBA" id="ARBA00005349"/>
    </source>
</evidence>
<dbReference type="RefSeq" id="WP_193907010.1">
    <property type="nucleotide sequence ID" value="NZ_PRDL01000001.1"/>
</dbReference>
<dbReference type="GO" id="GO:0008681">
    <property type="term" value="F:2-octaprenyl-6-methoxyphenol hydroxylase activity"/>
    <property type="evidence" value="ECO:0007669"/>
    <property type="project" value="InterPro"/>
</dbReference>
<sequence length="429" mass="46658">MTQAQLDVDIAIVGGGHVGGTLAALLAASRCGWRVALIEAGSLWQQAQQTTTDSAAGGDARSTALSFGTVDILRQLQLWHLLESHATPIRTIHVSDRGRFPGTRLSAEDHQVEALGYVIENHTLGRVLAGFLLAQTHITLFDATRVASVTPVAGGMCLQLQQQEKTITLTAALAVVADGGDSPLRRSLGIQVQQQDYAQTAIIANVTFTHPHQGVAWERFTDFGPMALLPLDGARGKRAALIWTLPAADAELWLNAPDADFLTALQQRFGTRAGRFTHVGRRVAFPLQLRIAQEQIRQGLVLVGNAAHFLHPVAGQGLNLAVRDCVMLTEVLKEARERQQSPGDLAVLRHYLQRQQQDQSITIDASDKLVKWFSTRHPLYVTLRHLGFLSLAGVPGLEQYFAARAMGTAGRAPRWQRMAIQEAADATDL</sequence>
<keyword evidence="5" id="KW-0274">FAD</keyword>
<keyword evidence="7" id="KW-0503">Monooxygenase</keyword>
<comment type="similarity">
    <text evidence="3">Belongs to the UbiH/COQ6 family.</text>
</comment>
<dbReference type="InterPro" id="IPR011295">
    <property type="entry name" value="UbiH"/>
</dbReference>
<evidence type="ECO:0000259" key="8">
    <source>
        <dbReference type="Pfam" id="PF01494"/>
    </source>
</evidence>
<keyword evidence="10" id="KW-1185">Reference proteome</keyword>
<protein>
    <submittedName>
        <fullName evidence="9">2-octaprenyl-6-methoxyphenyl hydroxylase</fullName>
    </submittedName>
</protein>
<feature type="domain" description="FAD-binding" evidence="8">
    <location>
        <begin position="7"/>
        <end position="335"/>
    </location>
</feature>
<dbReference type="EMBL" id="PRDL01000001">
    <property type="protein sequence ID" value="MBE8716147.1"/>
    <property type="molecule type" value="Genomic_DNA"/>
</dbReference>
<dbReference type="NCBIfam" id="TIGR01988">
    <property type="entry name" value="Ubi-OHases"/>
    <property type="match status" value="1"/>
</dbReference>
<name>A0A928V3X8_9GAMM</name>
<gene>
    <name evidence="9" type="ORF">C4F51_02990</name>
</gene>
<dbReference type="InterPro" id="IPR010971">
    <property type="entry name" value="UbiH/COQ6"/>
</dbReference>
<dbReference type="InterPro" id="IPR036188">
    <property type="entry name" value="FAD/NAD-bd_sf"/>
</dbReference>
<dbReference type="Pfam" id="PF01494">
    <property type="entry name" value="FAD_binding_3"/>
    <property type="match status" value="1"/>
</dbReference>
<evidence type="ECO:0000256" key="1">
    <source>
        <dbReference type="ARBA" id="ARBA00001974"/>
    </source>
</evidence>
<evidence type="ECO:0000313" key="10">
    <source>
        <dbReference type="Proteomes" id="UP000652567"/>
    </source>
</evidence>
<reference evidence="9" key="1">
    <citation type="submission" date="2018-07" db="EMBL/GenBank/DDBJ databases">
        <title>Genome assembly of strain Ka43.</title>
        <authorList>
            <person name="Kukolya J."/>
            <person name="Nagy I."/>
            <person name="Horvath B."/>
            <person name="Toth A."/>
        </authorList>
    </citation>
    <scope>NUCLEOTIDE SEQUENCE</scope>
    <source>
        <strain evidence="9">KB43</strain>
    </source>
</reference>